<evidence type="ECO:0000313" key="1">
    <source>
        <dbReference type="EMBL" id="EER16328.1"/>
    </source>
</evidence>
<organism evidence="2">
    <name type="scientific">Perkinsus marinus (strain ATCC 50983 / TXsc)</name>
    <dbReference type="NCBI Taxonomy" id="423536"/>
    <lineage>
        <taxon>Eukaryota</taxon>
        <taxon>Sar</taxon>
        <taxon>Alveolata</taxon>
        <taxon>Perkinsozoa</taxon>
        <taxon>Perkinsea</taxon>
        <taxon>Perkinsida</taxon>
        <taxon>Perkinsidae</taxon>
        <taxon>Perkinsus</taxon>
    </lineage>
</organism>
<evidence type="ECO:0000313" key="2">
    <source>
        <dbReference type="Proteomes" id="UP000007800"/>
    </source>
</evidence>
<accession>C5KGR0</accession>
<dbReference type="Proteomes" id="UP000007800">
    <property type="component" value="Unassembled WGS sequence"/>
</dbReference>
<gene>
    <name evidence="1" type="ORF">Pmar_PMAR029459</name>
</gene>
<dbReference type="RefSeq" id="XP_002784532.1">
    <property type="nucleotide sequence ID" value="XM_002784486.1"/>
</dbReference>
<protein>
    <submittedName>
        <fullName evidence="1">Uncharacterized protein</fullName>
    </submittedName>
</protein>
<sequence length="176" mass="19887">MRTVEEVYTNLNGVIQNGEFMDALDLVEKVRRLLQDDLGGVAAVRGIRKSLDDNIKVIDQNIESEFIDVCSAGVIVVLDSSKSTVSEARDNLAARLKRERVLEVMNRRHLFSLTIQTDLRDNLLTRSRRLIKKIAQLSSARLIQESTIATVKLRLMESQVLKMLVVVKEGPLRMAQ</sequence>
<dbReference type="OrthoDB" id="10259024at2759"/>
<dbReference type="EMBL" id="GG673027">
    <property type="protein sequence ID" value="EER16328.1"/>
    <property type="molecule type" value="Genomic_DNA"/>
</dbReference>
<keyword evidence="2" id="KW-1185">Reference proteome</keyword>
<proteinExistence type="predicted"/>
<name>C5KGR0_PERM5</name>
<dbReference type="AlphaFoldDB" id="C5KGR0"/>
<dbReference type="InParanoid" id="C5KGR0"/>
<reference evidence="1 2" key="1">
    <citation type="submission" date="2008-07" db="EMBL/GenBank/DDBJ databases">
        <authorList>
            <person name="El-Sayed N."/>
            <person name="Caler E."/>
            <person name="Inman J."/>
            <person name="Amedeo P."/>
            <person name="Hass B."/>
            <person name="Wortman J."/>
        </authorList>
    </citation>
    <scope>NUCLEOTIDE SEQUENCE [LARGE SCALE GENOMIC DNA]</scope>
    <source>
        <strain evidence="2">ATCC 50983 / TXsc</strain>
    </source>
</reference>
<dbReference type="GeneID" id="9063386"/>